<organism evidence="2">
    <name type="scientific">Chromera velia CCMP2878</name>
    <dbReference type="NCBI Taxonomy" id="1169474"/>
    <lineage>
        <taxon>Eukaryota</taxon>
        <taxon>Sar</taxon>
        <taxon>Alveolata</taxon>
        <taxon>Colpodellida</taxon>
        <taxon>Chromeraceae</taxon>
        <taxon>Chromera</taxon>
    </lineage>
</organism>
<accession>A0A0G4I0J9</accession>
<proteinExistence type="predicted"/>
<feature type="region of interest" description="Disordered" evidence="1">
    <location>
        <begin position="1"/>
        <end position="59"/>
    </location>
</feature>
<gene>
    <name evidence="2" type="ORF">Cvel_34368</name>
</gene>
<reference evidence="2" key="1">
    <citation type="submission" date="2014-11" db="EMBL/GenBank/DDBJ databases">
        <authorList>
            <person name="Otto D Thomas"/>
            <person name="Naeem Raeece"/>
        </authorList>
    </citation>
    <scope>NUCLEOTIDE SEQUENCE</scope>
</reference>
<dbReference type="VEuPathDB" id="CryptoDB:Cvel_34368"/>
<feature type="compositionally biased region" description="Basic and acidic residues" evidence="1">
    <location>
        <begin position="16"/>
        <end position="29"/>
    </location>
</feature>
<protein>
    <submittedName>
        <fullName evidence="2">Uncharacterized protein</fullName>
    </submittedName>
</protein>
<feature type="compositionally biased region" description="Basic residues" evidence="1">
    <location>
        <begin position="46"/>
        <end position="56"/>
    </location>
</feature>
<name>A0A0G4I0J9_9ALVE</name>
<dbReference type="AlphaFoldDB" id="A0A0G4I0J9"/>
<feature type="compositionally biased region" description="Polar residues" evidence="1">
    <location>
        <begin position="1"/>
        <end position="11"/>
    </location>
</feature>
<evidence type="ECO:0000256" key="1">
    <source>
        <dbReference type="SAM" id="MobiDB-lite"/>
    </source>
</evidence>
<dbReference type="EMBL" id="CDMZ01004633">
    <property type="protein sequence ID" value="CEM50327.1"/>
    <property type="molecule type" value="Genomic_DNA"/>
</dbReference>
<sequence>MGACNGKSSTPVKPFTHSENDKEKEKETGEDGTSSNATDQKDSQKKKSKPAKRRKLDKMQGKMLTVFAFESLQQHLVEKGVEPSIEKDRGIFEMKMMRPLWKTDQIRSWLVEIDDVCWVAVRMTTCDNERVNRRFVFHNAATRAEVQARESVCHLSQAAMMA</sequence>
<evidence type="ECO:0000313" key="2">
    <source>
        <dbReference type="EMBL" id="CEM50327.1"/>
    </source>
</evidence>